<feature type="domain" description="Sushi" evidence="7">
    <location>
        <begin position="353"/>
        <end position="413"/>
    </location>
</feature>
<dbReference type="SMART" id="SM00181">
    <property type="entry name" value="EGF"/>
    <property type="match status" value="3"/>
</dbReference>
<feature type="chain" id="PRO_5010259063" evidence="6">
    <location>
        <begin position="28"/>
        <end position="944"/>
    </location>
</feature>
<dbReference type="Pfam" id="PF00084">
    <property type="entry name" value="Sushi"/>
    <property type="match status" value="6"/>
</dbReference>
<name>A0A1S3I7T0_LINAN</name>
<feature type="domain" description="Sushi" evidence="7">
    <location>
        <begin position="414"/>
        <end position="471"/>
    </location>
</feature>
<dbReference type="GO" id="GO:0005509">
    <property type="term" value="F:calcium ion binding"/>
    <property type="evidence" value="ECO:0007669"/>
    <property type="project" value="InterPro"/>
</dbReference>
<evidence type="ECO:0000313" key="9">
    <source>
        <dbReference type="RefSeq" id="XP_013394253.1"/>
    </source>
</evidence>
<dbReference type="PANTHER" id="PTHR45656:SF4">
    <property type="entry name" value="PROTEIN CBR-CLEC-78"/>
    <property type="match status" value="1"/>
</dbReference>
<dbReference type="Gene3D" id="2.10.70.10">
    <property type="entry name" value="Complement Module, domain 1"/>
    <property type="match status" value="7"/>
</dbReference>
<dbReference type="PROSITE" id="PS50092">
    <property type="entry name" value="TSP1"/>
    <property type="match status" value="1"/>
</dbReference>
<dbReference type="Gene3D" id="2.10.25.10">
    <property type="entry name" value="Laminin"/>
    <property type="match status" value="1"/>
</dbReference>
<dbReference type="InParanoid" id="A0A1S3I7T0"/>
<feature type="signal peptide" evidence="6">
    <location>
        <begin position="1"/>
        <end position="27"/>
    </location>
</feature>
<dbReference type="Gene3D" id="2.10.50.10">
    <property type="entry name" value="Tumor Necrosis Factor Receptor, subunit A, domain 2"/>
    <property type="match status" value="2"/>
</dbReference>
<feature type="disulfide bond" evidence="5">
    <location>
        <begin position="442"/>
        <end position="469"/>
    </location>
</feature>
<dbReference type="InterPro" id="IPR001881">
    <property type="entry name" value="EGF-like_Ca-bd_dom"/>
</dbReference>
<dbReference type="KEGG" id="lak:106161744"/>
<evidence type="ECO:0000256" key="4">
    <source>
        <dbReference type="ARBA" id="ARBA00023157"/>
    </source>
</evidence>
<dbReference type="PROSITE" id="PS01187">
    <property type="entry name" value="EGF_CA"/>
    <property type="match status" value="1"/>
</dbReference>
<dbReference type="PROSITE" id="PS50923">
    <property type="entry name" value="SUSHI"/>
    <property type="match status" value="6"/>
</dbReference>
<evidence type="ECO:0000256" key="1">
    <source>
        <dbReference type="ARBA" id="ARBA00022536"/>
    </source>
</evidence>
<comment type="caution">
    <text evidence="5">Lacks conserved residue(s) required for the propagation of feature annotation.</text>
</comment>
<dbReference type="OrthoDB" id="9991441at2759"/>
<dbReference type="SMART" id="SM00032">
    <property type="entry name" value="CCP"/>
    <property type="match status" value="7"/>
</dbReference>
<feature type="domain" description="Sushi" evidence="7">
    <location>
        <begin position="295"/>
        <end position="352"/>
    </location>
</feature>
<accession>A0A1S3I7T0</accession>
<dbReference type="SUPFAM" id="SSF57184">
    <property type="entry name" value="Growth factor receptor domain"/>
    <property type="match status" value="1"/>
</dbReference>
<protein>
    <submittedName>
        <fullName evidence="9">Sushi, von Willebrand factor type A, EGF and pentraxin domain-containing protein 1 isoform X1</fullName>
    </submittedName>
</protein>
<proteinExistence type="predicted"/>
<dbReference type="SMART" id="SM00179">
    <property type="entry name" value="EGF_CA"/>
    <property type="match status" value="1"/>
</dbReference>
<dbReference type="InterPro" id="IPR000884">
    <property type="entry name" value="TSP1_rpt"/>
</dbReference>
<keyword evidence="5" id="KW-0768">Sushi</keyword>
<dbReference type="SMART" id="SM01411">
    <property type="entry name" value="Ephrin_rec_like"/>
    <property type="match status" value="2"/>
</dbReference>
<dbReference type="CDD" id="cd00033">
    <property type="entry name" value="CCP"/>
    <property type="match status" value="6"/>
</dbReference>
<feature type="domain" description="Sushi" evidence="7">
    <location>
        <begin position="237"/>
        <end position="294"/>
    </location>
</feature>
<keyword evidence="1" id="KW-0245">EGF-like domain</keyword>
<reference evidence="9" key="1">
    <citation type="submission" date="2025-08" db="UniProtKB">
        <authorList>
            <consortium name="RefSeq"/>
        </authorList>
    </citation>
    <scope>IDENTIFICATION</scope>
    <source>
        <tissue evidence="9">Gonads</tissue>
    </source>
</reference>
<dbReference type="InterPro" id="IPR018097">
    <property type="entry name" value="EGF_Ca-bd_CS"/>
</dbReference>
<dbReference type="InterPro" id="IPR051277">
    <property type="entry name" value="SEZ6_CSMD_C4BPB_Regulators"/>
</dbReference>
<dbReference type="InterPro" id="IPR009030">
    <property type="entry name" value="Growth_fac_rcpt_cys_sf"/>
</dbReference>
<evidence type="ECO:0000256" key="3">
    <source>
        <dbReference type="ARBA" id="ARBA00022737"/>
    </source>
</evidence>
<feature type="disulfide bond" evidence="5">
    <location>
        <begin position="323"/>
        <end position="350"/>
    </location>
</feature>
<keyword evidence="3" id="KW-0677">Repeat</keyword>
<dbReference type="SUPFAM" id="SSF57535">
    <property type="entry name" value="Complement control module/SCR domain"/>
    <property type="match status" value="6"/>
</dbReference>
<keyword evidence="2 6" id="KW-0732">Signal</keyword>
<dbReference type="SMART" id="SM00209">
    <property type="entry name" value="TSP1"/>
    <property type="match status" value="1"/>
</dbReference>
<keyword evidence="4 5" id="KW-1015">Disulfide bond</keyword>
<dbReference type="InterPro" id="IPR000436">
    <property type="entry name" value="Sushi_SCR_CCP_dom"/>
</dbReference>
<evidence type="ECO:0000256" key="5">
    <source>
        <dbReference type="PROSITE-ProRule" id="PRU00302"/>
    </source>
</evidence>
<feature type="domain" description="Sushi" evidence="7">
    <location>
        <begin position="177"/>
        <end position="236"/>
    </location>
</feature>
<feature type="disulfide bond" evidence="5">
    <location>
        <begin position="265"/>
        <end position="292"/>
    </location>
</feature>
<gene>
    <name evidence="9" type="primary">LOC106161744</name>
</gene>
<keyword evidence="8" id="KW-1185">Reference proteome</keyword>
<dbReference type="InterPro" id="IPR035976">
    <property type="entry name" value="Sushi/SCR/CCP_sf"/>
</dbReference>
<feature type="domain" description="Sushi" evidence="7">
    <location>
        <begin position="524"/>
        <end position="582"/>
    </location>
</feature>
<dbReference type="Proteomes" id="UP000085678">
    <property type="component" value="Unplaced"/>
</dbReference>
<feature type="disulfide bond" evidence="5">
    <location>
        <begin position="207"/>
        <end position="234"/>
    </location>
</feature>
<dbReference type="SUPFAM" id="SSF57196">
    <property type="entry name" value="EGF/Laminin"/>
    <property type="match status" value="1"/>
</dbReference>
<dbReference type="AlphaFoldDB" id="A0A1S3I7T0"/>
<dbReference type="InterPro" id="IPR000742">
    <property type="entry name" value="EGF"/>
</dbReference>
<evidence type="ECO:0000313" key="8">
    <source>
        <dbReference type="Proteomes" id="UP000085678"/>
    </source>
</evidence>
<sequence>MADALVGSMAMLLLSFGVLVICDQTSTRQEHAEIYDLSFSEDSAKSFLVARSRVKRRGWFFIPLITGENNKESNERRDESARRDRLHNYCRQNCWGSWTVWTSCSHQCALLGSRVRSRSPVVPSQCGAYRAELLASCSGKRKEQQSCNQQCLNGGTLGPFACACPPGFAGTCCGTAVSCGFPGKPENGDVSSLLSSHSYDVRVKFSCQTGYRLRGPTSRICQDNGEWSHYVPKCEIISCRDPGLLNGGTRTGTDFRFGHSVIYQCDTGYRLSGASILTCEGRGRWSARKPKCDIVTCPRLKAPDGGRMMTNGVTYKSMAYFGCTTGYYLEGSTVRNCLASGRWDGVRPLCKKTICDRVSNPPNGVVTVEGYEHGQVASYSCSIGHQLRGESSRTCGGFGPRGTWSGRQPLCQPISCGDPGTPVHGGKQGSTYTFMGQVTFTCQPGYVLNGAERINCTSGGSWSSPVPVCNACQIGYFKDGVNARPVCLKCPSNSHTLLKGSTTIKQCLCDTGFQGPPGGPCGEVKCSSLSAPEHGTISQCQTTVSDVCEFACRDGFIRTQGDAKRVCRQDGRWTGIQPTCSACPINTFKSSDTACDGCPPFSHTTSIASELQNCVCNSGYSGPAGGPCQDIDECGQDNGGCEQTCENKPGSFKCACTLPGYEINGTRPSSCTVAKECSELTPPANGGLVCHHDRVTNTKRCEVKCNPGFEHIDRTNAFEECGSSTNWLWSHEANEEEIPPCVEQFFPGVEIEAEVAYFVSSCGGLTDSQKAQAKNQMIQLLQSKGICSLNGQSVCNITDVKISCDSSSRRKRDTNPAKLTFKITLEKDKVPKRSVNCDAICTNKGQAADSENCNAICLQEVEHQGVVVLQQTRSQLETLFNVGSTKESSSETSFRTMGSQGPIMALFIDGLQMVPAGGVAVTKQPAIKCGDGMTLSQGMCVHRP</sequence>
<dbReference type="GeneID" id="106161744"/>
<evidence type="ECO:0000259" key="7">
    <source>
        <dbReference type="PROSITE" id="PS50923"/>
    </source>
</evidence>
<evidence type="ECO:0000256" key="6">
    <source>
        <dbReference type="SAM" id="SignalP"/>
    </source>
</evidence>
<organism evidence="8 9">
    <name type="scientific">Lingula anatina</name>
    <name type="common">Brachiopod</name>
    <name type="synonym">Lingula unguis</name>
    <dbReference type="NCBI Taxonomy" id="7574"/>
    <lineage>
        <taxon>Eukaryota</taxon>
        <taxon>Metazoa</taxon>
        <taxon>Spiralia</taxon>
        <taxon>Lophotrochozoa</taxon>
        <taxon>Brachiopoda</taxon>
        <taxon>Linguliformea</taxon>
        <taxon>Lingulata</taxon>
        <taxon>Lingulida</taxon>
        <taxon>Linguloidea</taxon>
        <taxon>Lingulidae</taxon>
        <taxon>Lingula</taxon>
    </lineage>
</organism>
<dbReference type="PANTHER" id="PTHR45656">
    <property type="entry name" value="PROTEIN CBR-CLEC-78"/>
    <property type="match status" value="1"/>
</dbReference>
<evidence type="ECO:0000256" key="2">
    <source>
        <dbReference type="ARBA" id="ARBA00022729"/>
    </source>
</evidence>
<dbReference type="RefSeq" id="XP_013394253.1">
    <property type="nucleotide sequence ID" value="XM_013538799.1"/>
</dbReference>